<dbReference type="RefSeq" id="WP_317624372.1">
    <property type="nucleotide sequence ID" value="NZ_JANFFA010000001.1"/>
</dbReference>
<accession>A0AAJ1X3Q7</accession>
<gene>
    <name evidence="2" type="ORF">NOI20_01355</name>
</gene>
<dbReference type="Gene3D" id="3.10.310.70">
    <property type="match status" value="1"/>
</dbReference>
<dbReference type="PANTHER" id="PTHR22642">
    <property type="entry name" value="IMIDAZOLONEPROPIONASE"/>
    <property type="match status" value="1"/>
</dbReference>
<reference evidence="2" key="2">
    <citation type="submission" date="2023-04" db="EMBL/GenBank/DDBJ databases">
        <title>'Rhodoalgimonas zhirmunskyi' gen. nov., isolated from a red alga.</title>
        <authorList>
            <person name="Nedashkovskaya O.I."/>
            <person name="Otstavnykh N.Y."/>
            <person name="Bystritskaya E.P."/>
            <person name="Balabanova L.A."/>
            <person name="Isaeva M.P."/>
        </authorList>
    </citation>
    <scope>NUCLEOTIDE SEQUENCE</scope>
    <source>
        <strain evidence="2">10Alg 79</strain>
    </source>
</reference>
<comment type="caution">
    <text evidence="2">The sequence shown here is derived from an EMBL/GenBank/DDBJ whole genome shotgun (WGS) entry which is preliminary data.</text>
</comment>
<dbReference type="Pfam" id="PF07969">
    <property type="entry name" value="Amidohydro_3"/>
    <property type="match status" value="1"/>
</dbReference>
<evidence type="ECO:0000313" key="3">
    <source>
        <dbReference type="Proteomes" id="UP001227162"/>
    </source>
</evidence>
<evidence type="ECO:0000259" key="1">
    <source>
        <dbReference type="Pfam" id="PF07969"/>
    </source>
</evidence>
<dbReference type="InterPro" id="IPR011059">
    <property type="entry name" value="Metal-dep_hydrolase_composite"/>
</dbReference>
<organism evidence="2 3">
    <name type="scientific">Rhodalgimonas zhirmunskyi</name>
    <dbReference type="NCBI Taxonomy" id="2964767"/>
    <lineage>
        <taxon>Bacteria</taxon>
        <taxon>Pseudomonadati</taxon>
        <taxon>Pseudomonadota</taxon>
        <taxon>Alphaproteobacteria</taxon>
        <taxon>Rhodobacterales</taxon>
        <taxon>Roseobacteraceae</taxon>
        <taxon>Rhodalgimonas</taxon>
    </lineage>
</organism>
<feature type="domain" description="Amidohydrolase 3" evidence="1">
    <location>
        <begin position="50"/>
        <end position="549"/>
    </location>
</feature>
<dbReference type="Gene3D" id="3.20.20.140">
    <property type="entry name" value="Metal-dependent hydrolases"/>
    <property type="match status" value="1"/>
</dbReference>
<dbReference type="InterPro" id="IPR033932">
    <property type="entry name" value="YtcJ-like"/>
</dbReference>
<dbReference type="SUPFAM" id="SSF51556">
    <property type="entry name" value="Metallo-dependent hydrolases"/>
    <property type="match status" value="1"/>
</dbReference>
<dbReference type="CDD" id="cd01300">
    <property type="entry name" value="YtcJ_like"/>
    <property type="match status" value="1"/>
</dbReference>
<dbReference type="InterPro" id="IPR013108">
    <property type="entry name" value="Amidohydro_3"/>
</dbReference>
<dbReference type="GO" id="GO:0016810">
    <property type="term" value="F:hydrolase activity, acting on carbon-nitrogen (but not peptide) bonds"/>
    <property type="evidence" value="ECO:0007669"/>
    <property type="project" value="InterPro"/>
</dbReference>
<dbReference type="Proteomes" id="UP001227162">
    <property type="component" value="Unassembled WGS sequence"/>
</dbReference>
<dbReference type="InterPro" id="IPR032466">
    <property type="entry name" value="Metal_Hydrolase"/>
</dbReference>
<dbReference type="EMBL" id="JANFFA010000001">
    <property type="protein sequence ID" value="MDQ2092751.1"/>
    <property type="molecule type" value="Genomic_DNA"/>
</dbReference>
<dbReference type="PANTHER" id="PTHR22642:SF2">
    <property type="entry name" value="PROTEIN LONG AFTER FAR-RED 3"/>
    <property type="match status" value="1"/>
</dbReference>
<reference evidence="2" key="1">
    <citation type="submission" date="2022-07" db="EMBL/GenBank/DDBJ databases">
        <authorList>
            <person name="Otstavnykh N."/>
            <person name="Isaeva M."/>
            <person name="Bystritskaya E."/>
        </authorList>
    </citation>
    <scope>NUCLEOTIDE SEQUENCE</scope>
    <source>
        <strain evidence="2">10Alg 79</strain>
    </source>
</reference>
<evidence type="ECO:0000313" key="2">
    <source>
        <dbReference type="EMBL" id="MDQ2092751.1"/>
    </source>
</evidence>
<dbReference type="AlphaFoldDB" id="A0AAJ1X3Q7"/>
<dbReference type="Gene3D" id="2.30.40.10">
    <property type="entry name" value="Urease, subunit C, domain 1"/>
    <property type="match status" value="1"/>
</dbReference>
<keyword evidence="3" id="KW-1185">Reference proteome</keyword>
<name>A0AAJ1X3Q7_9RHOB</name>
<protein>
    <submittedName>
        <fullName evidence="2">Amidohydrolase</fullName>
    </submittedName>
</protein>
<proteinExistence type="predicted"/>
<dbReference type="SUPFAM" id="SSF51338">
    <property type="entry name" value="Composite domain of metallo-dependent hydrolases"/>
    <property type="match status" value="1"/>
</dbReference>
<sequence length="552" mass="60014">MQADTVILNGRLITFDEARPAAQAIALASGRIAAVGSTDEIRAMAGANTRVIDAQGNTVLPGFIDSHVHLFGGSAELDMLDLYGLAGMEAITAAVRPYAAANPDDEVVLAIMADYHLFGDRPTTRHDLDQVLPDRPLALFAADHHTIWANTKALELGGVLHGGMVEQGAEIVMADDGLASGELREAGAYGPVFNRTRFGGRELLGMLTGADPVPPASAAQRAMDKEALVRGLKHCASHGITGLHNMDGNFYTMELLAELEQAGDLICRTEVPFHFKSFNSLDRFEEAQEMHRRYQGERLWCNRVKMFMDGVVESSTALMLRPYPGLETIGDAVFDPELFNAACVRADALGLQIATHAIGDLAVRRTLDGYEAARNANGARDSRHRIEHIETLHADDLPRFGTLGVVPSMQPGHAPRGGFFPPDGLDERLYDDQKPLAFAWKDLRAVSERLCFSTDWPVIPVDVMPTIKAAVSPVDMPAPWTDQRQGLHETLKSYTADNAWLEFNEGKKGQLIAGQMADVVVMSHDLEAMAPDELDQSRAAITLCGGEVTWEA</sequence>